<protein>
    <submittedName>
        <fullName evidence="4">Thiol-disulfide oxidoreductase</fullName>
    </submittedName>
</protein>
<comment type="caution">
    <text evidence="4">The sequence shown here is derived from an EMBL/GenBank/DDBJ whole genome shotgun (WGS) entry which is preliminary data.</text>
</comment>
<sequence>MNRIIGTVLFVLISTIFAFTANAEALLKDTHGRSIPFSSLKGKWVFINYWASWCETCVDEIPELNRFYNNHKNDSVALYAVNYDALPLLEQKLLIKKLNINYPNLIRDPARDLQLGDITGVPVTFVFNPKGQLVKKLYGGQTAKALEQTIMSNKNT</sequence>
<organism evidence="4 5">
    <name type="scientific">Legionella norrlandica</name>
    <dbReference type="NCBI Taxonomy" id="1498499"/>
    <lineage>
        <taxon>Bacteria</taxon>
        <taxon>Pseudomonadati</taxon>
        <taxon>Pseudomonadota</taxon>
        <taxon>Gammaproteobacteria</taxon>
        <taxon>Legionellales</taxon>
        <taxon>Legionellaceae</taxon>
        <taxon>Legionella</taxon>
    </lineage>
</organism>
<dbReference type="AlphaFoldDB" id="A0A0A2SWI2"/>
<dbReference type="Gene3D" id="3.40.30.10">
    <property type="entry name" value="Glutaredoxin"/>
    <property type="match status" value="1"/>
</dbReference>
<evidence type="ECO:0000313" key="4">
    <source>
        <dbReference type="EMBL" id="KGP63794.1"/>
    </source>
</evidence>
<evidence type="ECO:0000259" key="3">
    <source>
        <dbReference type="PROSITE" id="PS51352"/>
    </source>
</evidence>
<dbReference type="PROSITE" id="PS00194">
    <property type="entry name" value="THIOREDOXIN_1"/>
    <property type="match status" value="1"/>
</dbReference>
<dbReference type="CDD" id="cd02966">
    <property type="entry name" value="TlpA_like_family"/>
    <property type="match status" value="1"/>
</dbReference>
<dbReference type="STRING" id="1498499.EP47_06135"/>
<proteinExistence type="predicted"/>
<gene>
    <name evidence="4" type="ORF">EP47_06135</name>
</gene>
<dbReference type="GO" id="GO:0016209">
    <property type="term" value="F:antioxidant activity"/>
    <property type="evidence" value="ECO:0007669"/>
    <property type="project" value="InterPro"/>
</dbReference>
<keyword evidence="1" id="KW-0676">Redox-active center</keyword>
<dbReference type="InterPro" id="IPR017937">
    <property type="entry name" value="Thioredoxin_CS"/>
</dbReference>
<feature type="domain" description="Thioredoxin" evidence="3">
    <location>
        <begin position="15"/>
        <end position="155"/>
    </location>
</feature>
<dbReference type="SUPFAM" id="SSF52833">
    <property type="entry name" value="Thioredoxin-like"/>
    <property type="match status" value="1"/>
</dbReference>
<dbReference type="PROSITE" id="PS51352">
    <property type="entry name" value="THIOREDOXIN_2"/>
    <property type="match status" value="1"/>
</dbReference>
<dbReference type="InterPro" id="IPR000866">
    <property type="entry name" value="AhpC/TSA"/>
</dbReference>
<dbReference type="GO" id="GO:0015036">
    <property type="term" value="F:disulfide oxidoreductase activity"/>
    <property type="evidence" value="ECO:0007669"/>
    <property type="project" value="UniProtKB-ARBA"/>
</dbReference>
<dbReference type="EMBL" id="JNCF01000010">
    <property type="protein sequence ID" value="KGP63794.1"/>
    <property type="molecule type" value="Genomic_DNA"/>
</dbReference>
<dbReference type="OrthoDB" id="9796554at2"/>
<dbReference type="InterPro" id="IPR013766">
    <property type="entry name" value="Thioredoxin_domain"/>
</dbReference>
<evidence type="ECO:0000256" key="1">
    <source>
        <dbReference type="ARBA" id="ARBA00023284"/>
    </source>
</evidence>
<dbReference type="Pfam" id="PF00578">
    <property type="entry name" value="AhpC-TSA"/>
    <property type="match status" value="1"/>
</dbReference>
<evidence type="ECO:0000256" key="2">
    <source>
        <dbReference type="SAM" id="SignalP"/>
    </source>
</evidence>
<keyword evidence="5" id="KW-1185">Reference proteome</keyword>
<dbReference type="RefSeq" id="WP_035887992.1">
    <property type="nucleotide sequence ID" value="NZ_JNCF01000010.1"/>
</dbReference>
<accession>A0A0A2SWI2</accession>
<dbReference type="InterPro" id="IPR050553">
    <property type="entry name" value="Thioredoxin_ResA/DsbE_sf"/>
</dbReference>
<keyword evidence="2" id="KW-0732">Signal</keyword>
<dbReference type="PANTHER" id="PTHR42852:SF18">
    <property type="entry name" value="CHROMOSOME UNDETERMINED SCAFFOLD_47, WHOLE GENOME SHOTGUN SEQUENCE"/>
    <property type="match status" value="1"/>
</dbReference>
<dbReference type="Proteomes" id="UP000054422">
    <property type="component" value="Unassembled WGS sequence"/>
</dbReference>
<feature type="signal peptide" evidence="2">
    <location>
        <begin position="1"/>
        <end position="23"/>
    </location>
</feature>
<feature type="chain" id="PRO_5001993789" evidence="2">
    <location>
        <begin position="24"/>
        <end position="156"/>
    </location>
</feature>
<evidence type="ECO:0000313" key="5">
    <source>
        <dbReference type="Proteomes" id="UP000054422"/>
    </source>
</evidence>
<name>A0A0A2SWI2_9GAMM</name>
<dbReference type="PANTHER" id="PTHR42852">
    <property type="entry name" value="THIOL:DISULFIDE INTERCHANGE PROTEIN DSBE"/>
    <property type="match status" value="1"/>
</dbReference>
<dbReference type="InterPro" id="IPR036249">
    <property type="entry name" value="Thioredoxin-like_sf"/>
</dbReference>
<reference evidence="4 5" key="1">
    <citation type="submission" date="2014-05" db="EMBL/GenBank/DDBJ databases">
        <authorList>
            <person name="Rizzardi K."/>
            <person name="Winiecka-Krusnell J."/>
            <person name="Ramliden M."/>
            <person name="Alm E."/>
            <person name="Andersson S."/>
            <person name="Byfors S."/>
        </authorList>
    </citation>
    <scope>NUCLEOTIDE SEQUENCE [LARGE SCALE GENOMIC DNA]</scope>
    <source>
        <strain evidence="4 5">LEGN</strain>
    </source>
</reference>